<feature type="binding site" evidence="8">
    <location>
        <position position="163"/>
    </location>
    <ligand>
        <name>Zn(2+)</name>
        <dbReference type="ChEBI" id="CHEBI:29105"/>
    </ligand>
</feature>
<evidence type="ECO:0000256" key="7">
    <source>
        <dbReference type="ARBA" id="ARBA00047364"/>
    </source>
</evidence>
<dbReference type="HAMAP" id="MF_00098">
    <property type="entry name" value="Met_tRNA_synth_type1"/>
    <property type="match status" value="1"/>
</dbReference>
<evidence type="ECO:0000259" key="10">
    <source>
        <dbReference type="Pfam" id="PF19303"/>
    </source>
</evidence>
<feature type="domain" description="Methionyl-tRNA synthetase anticodon-binding" evidence="10">
    <location>
        <begin position="408"/>
        <end position="549"/>
    </location>
</feature>
<comment type="function">
    <text evidence="8">Is required not only for elongation of protein synthesis but also for the initiation of all mRNA translation through initiator tRNA(fMet) aminoacylation.</text>
</comment>
<evidence type="ECO:0000256" key="5">
    <source>
        <dbReference type="ARBA" id="ARBA00022917"/>
    </source>
</evidence>
<feature type="binding site" evidence="8">
    <location>
        <position position="335"/>
    </location>
    <ligand>
        <name>ATP</name>
        <dbReference type="ChEBI" id="CHEBI:30616"/>
    </ligand>
</feature>
<evidence type="ECO:0000256" key="8">
    <source>
        <dbReference type="HAMAP-Rule" id="MF_00098"/>
    </source>
</evidence>
<dbReference type="PANTHER" id="PTHR45765">
    <property type="entry name" value="METHIONINE--TRNA LIGASE"/>
    <property type="match status" value="1"/>
</dbReference>
<dbReference type="Proteomes" id="UP000510821">
    <property type="component" value="Chromosome"/>
</dbReference>
<evidence type="ECO:0000256" key="6">
    <source>
        <dbReference type="ARBA" id="ARBA00023146"/>
    </source>
</evidence>
<keyword evidence="8" id="KW-0963">Cytoplasm</keyword>
<dbReference type="GO" id="GO:0005829">
    <property type="term" value="C:cytosol"/>
    <property type="evidence" value="ECO:0007669"/>
    <property type="project" value="TreeGrafter"/>
</dbReference>
<evidence type="ECO:0000256" key="4">
    <source>
        <dbReference type="ARBA" id="ARBA00022840"/>
    </source>
</evidence>
<keyword evidence="8" id="KW-0479">Metal-binding</keyword>
<dbReference type="InterPro" id="IPR009080">
    <property type="entry name" value="tRNAsynth_Ia_anticodon-bd"/>
</dbReference>
<keyword evidence="4 8" id="KW-0067">ATP-binding</keyword>
<dbReference type="GO" id="GO:0046872">
    <property type="term" value="F:metal ion binding"/>
    <property type="evidence" value="ECO:0007669"/>
    <property type="project" value="UniProtKB-KW"/>
</dbReference>
<dbReference type="InterPro" id="IPR023458">
    <property type="entry name" value="Met-tRNA_ligase_1"/>
</dbReference>
<feature type="binding site" evidence="8">
    <location>
        <position position="160"/>
    </location>
    <ligand>
        <name>Zn(2+)</name>
        <dbReference type="ChEBI" id="CHEBI:29105"/>
    </ligand>
</feature>
<feature type="short sequence motif" description="'KMSKS' region" evidence="8">
    <location>
        <begin position="332"/>
        <end position="336"/>
    </location>
</feature>
<dbReference type="GO" id="GO:0017101">
    <property type="term" value="C:aminoacyl-tRNA synthetase multienzyme complex"/>
    <property type="evidence" value="ECO:0007669"/>
    <property type="project" value="TreeGrafter"/>
</dbReference>
<dbReference type="Gene3D" id="2.20.28.20">
    <property type="entry name" value="Methionyl-tRNA synthetase, Zn-domain"/>
    <property type="match status" value="1"/>
</dbReference>
<dbReference type="KEGG" id="flt:Sv326_0740"/>
<dbReference type="InterPro" id="IPR033911">
    <property type="entry name" value="MetRS_core"/>
</dbReference>
<dbReference type="InterPro" id="IPR014729">
    <property type="entry name" value="Rossmann-like_a/b/a_fold"/>
</dbReference>
<dbReference type="GO" id="GO:0006431">
    <property type="term" value="P:methionyl-tRNA aminoacylation"/>
    <property type="evidence" value="ECO:0007669"/>
    <property type="project" value="UniProtKB-UniRule"/>
</dbReference>
<dbReference type="PANTHER" id="PTHR45765:SF1">
    <property type="entry name" value="METHIONINE--TRNA LIGASE, CYTOPLASMIC"/>
    <property type="match status" value="1"/>
</dbReference>
<keyword evidence="6 8" id="KW-0030">Aminoacyl-tRNA synthetase</keyword>
<keyword evidence="8" id="KW-0862">Zinc</keyword>
<dbReference type="GO" id="GO:0004825">
    <property type="term" value="F:methionine-tRNA ligase activity"/>
    <property type="evidence" value="ECO:0007669"/>
    <property type="project" value="UniProtKB-UniRule"/>
</dbReference>
<dbReference type="PRINTS" id="PR01041">
    <property type="entry name" value="TRNASYNTHMET"/>
</dbReference>
<feature type="domain" description="Methionyl/Leucyl tRNA synthetase" evidence="9">
    <location>
        <begin position="9"/>
        <end position="397"/>
    </location>
</feature>
<keyword evidence="2 8" id="KW-0436">Ligase</keyword>
<dbReference type="EC" id="6.1.1.10" evidence="8"/>
<dbReference type="InterPro" id="IPR041872">
    <property type="entry name" value="Anticodon_Met"/>
</dbReference>
<feature type="binding site" evidence="8">
    <location>
        <position position="150"/>
    </location>
    <ligand>
        <name>Zn(2+)</name>
        <dbReference type="ChEBI" id="CHEBI:29105"/>
    </ligand>
</feature>
<dbReference type="SUPFAM" id="SSF57770">
    <property type="entry name" value="Methionyl-tRNA synthetase (MetRS), Zn-domain"/>
    <property type="match status" value="1"/>
</dbReference>
<name>A0A7D6BGZ3_FERL1</name>
<dbReference type="EMBL" id="CP058998">
    <property type="protein sequence ID" value="QLJ52915.1"/>
    <property type="molecule type" value="Genomic_DNA"/>
</dbReference>
<dbReference type="SUPFAM" id="SSF47323">
    <property type="entry name" value="Anticodon-binding domain of a subclass of class I aminoacyl-tRNA synthetases"/>
    <property type="match status" value="1"/>
</dbReference>
<dbReference type="InterPro" id="IPR001412">
    <property type="entry name" value="aa-tRNA-synth_I_CS"/>
</dbReference>
<dbReference type="Pfam" id="PF19303">
    <property type="entry name" value="Anticodon_3"/>
    <property type="match status" value="1"/>
</dbReference>
<comment type="subcellular location">
    <subcellularLocation>
        <location evidence="1 8">Cytoplasm</location>
    </subcellularLocation>
</comment>
<organism evidence="11 12">
    <name type="scientific">Fermentimicrarchaeum limneticum</name>
    <dbReference type="NCBI Taxonomy" id="2795018"/>
    <lineage>
        <taxon>Archaea</taxon>
        <taxon>Candidatus Micrarchaeota</taxon>
        <taxon>Candidatus Fermentimicrarchaeales</taxon>
        <taxon>Candidatus Fermentimicrarchaeaceae</taxon>
        <taxon>Candidatus Fermentimicrarchaeum</taxon>
    </lineage>
</organism>
<dbReference type="AlphaFoldDB" id="A0A7D6BGZ3"/>
<dbReference type="SUPFAM" id="SSF52374">
    <property type="entry name" value="Nucleotidylyl transferase"/>
    <property type="match status" value="1"/>
</dbReference>
<dbReference type="NCBIfam" id="TIGR00398">
    <property type="entry name" value="metG"/>
    <property type="match status" value="1"/>
</dbReference>
<evidence type="ECO:0000256" key="3">
    <source>
        <dbReference type="ARBA" id="ARBA00022741"/>
    </source>
</evidence>
<comment type="cofactor">
    <cofactor evidence="8">
        <name>Zn(2+)</name>
        <dbReference type="ChEBI" id="CHEBI:29105"/>
    </cofactor>
    <text evidence="8">Binds 1 zinc ion per subunit.</text>
</comment>
<dbReference type="GO" id="GO:0005524">
    <property type="term" value="F:ATP binding"/>
    <property type="evidence" value="ECO:0007669"/>
    <property type="project" value="UniProtKB-UniRule"/>
</dbReference>
<dbReference type="CDD" id="cd07957">
    <property type="entry name" value="Anticodon_Ia_Met"/>
    <property type="match status" value="1"/>
</dbReference>
<keyword evidence="3 8" id="KW-0547">Nucleotide-binding</keyword>
<protein>
    <recommendedName>
        <fullName evidence="8">Methionine--tRNA ligase</fullName>
        <ecNumber evidence="8">6.1.1.10</ecNumber>
    </recommendedName>
    <alternativeName>
        <fullName evidence="8">Methionyl-tRNA synthetase</fullName>
        <shortName evidence="8">MetRS</shortName>
    </alternativeName>
</protein>
<dbReference type="InterPro" id="IPR029038">
    <property type="entry name" value="MetRS_Zn"/>
</dbReference>
<evidence type="ECO:0000259" key="9">
    <source>
        <dbReference type="Pfam" id="PF09334"/>
    </source>
</evidence>
<dbReference type="PROSITE" id="PS00178">
    <property type="entry name" value="AA_TRNA_LIGASE_I"/>
    <property type="match status" value="1"/>
</dbReference>
<evidence type="ECO:0000256" key="2">
    <source>
        <dbReference type="ARBA" id="ARBA00022598"/>
    </source>
</evidence>
<keyword evidence="5 8" id="KW-0648">Protein biosynthesis</keyword>
<comment type="similarity">
    <text evidence="8">Belongs to the class-I aminoacyl-tRNA synthetase family. MetG type 1 subfamily.</text>
</comment>
<dbReference type="Gene3D" id="1.10.730.10">
    <property type="entry name" value="Isoleucyl-tRNA Synthetase, Domain 1"/>
    <property type="match status" value="1"/>
</dbReference>
<proteinExistence type="inferred from homology"/>
<evidence type="ECO:0000256" key="1">
    <source>
        <dbReference type="ARBA" id="ARBA00004496"/>
    </source>
</evidence>
<evidence type="ECO:0000313" key="12">
    <source>
        <dbReference type="Proteomes" id="UP000510821"/>
    </source>
</evidence>
<dbReference type="InterPro" id="IPR015413">
    <property type="entry name" value="Methionyl/Leucyl_tRNA_Synth"/>
</dbReference>
<dbReference type="NCBIfam" id="NF001100">
    <property type="entry name" value="PRK00133.1"/>
    <property type="match status" value="1"/>
</dbReference>
<dbReference type="InterPro" id="IPR014758">
    <property type="entry name" value="Met-tRNA_synth"/>
</dbReference>
<sequence length="552" mass="63765">MKVIGIRITITAALPYANGPLHLGHIRSTYLPADIYARYQRLAGNDAVYICASDEHGTPIVAAAEKEKKKPEEFVKYYHERDKQEFEKLGFSMDIFHRTSSDENREMAQHFFLNLKNKNLVYEKEVEQAYCEKCKRFLPDRFVIGRCPYCDADGQYSDYCDVCGKALAAGELLEPRCSSCGSKPVAKKSRHYFFKLSQLSPKLEKWLKGNKELQSEVVNYLLNWIKDGLKDWDISRDMKWGVPIPGESSKVLYVWFDAPIGYVSSTVAWANKNGKNWEDYWKRDCRVVHFIGKDIVYHHYLFWSAMLMEVGEGFKPPDAIPTRGYLNLQGRKFSKSKNWFVSLEDYLPAFPADYLRYYVTTITPHSVQDADFYWKDFQEKVNNELVACIGNFIHRTLVLINKSCNSQIPKPAKLDEGEEELLRLITERKISVGRRINSFDLKGGLEEINSLASEFNRYLSEREPWKEKDMQKLGNCLYMCSRAVTALAVLLSPYLPFSSEKLLSQLGIDEKVTWEHVDKELLTPGKKIAAAKPLFEKVSDESIKKQEEKLKK</sequence>
<reference evidence="12" key="1">
    <citation type="submission" date="2020-07" db="EMBL/GenBank/DDBJ databases">
        <title>Metabolic diversity and evolutionary history of the archaeal phylum ###Micrarchaeota### uncovered from a freshwater lake metagenome.</title>
        <authorList>
            <person name="Kadnikov V.V."/>
            <person name="Savvichev A.S."/>
            <person name="Mardanov A.V."/>
            <person name="Beletsky A.V."/>
            <person name="Chupakov A.V."/>
            <person name="Kokryatskaya N.M."/>
            <person name="Pimenov N.V."/>
            <person name="Ravin N.V."/>
        </authorList>
    </citation>
    <scope>NUCLEOTIDE SEQUENCE [LARGE SCALE GENOMIC DNA]</scope>
</reference>
<comment type="catalytic activity">
    <reaction evidence="7 8">
        <text>tRNA(Met) + L-methionine + ATP = L-methionyl-tRNA(Met) + AMP + diphosphate</text>
        <dbReference type="Rhea" id="RHEA:13481"/>
        <dbReference type="Rhea" id="RHEA-COMP:9667"/>
        <dbReference type="Rhea" id="RHEA-COMP:9698"/>
        <dbReference type="ChEBI" id="CHEBI:30616"/>
        <dbReference type="ChEBI" id="CHEBI:33019"/>
        <dbReference type="ChEBI" id="CHEBI:57844"/>
        <dbReference type="ChEBI" id="CHEBI:78442"/>
        <dbReference type="ChEBI" id="CHEBI:78530"/>
        <dbReference type="ChEBI" id="CHEBI:456215"/>
        <dbReference type="EC" id="6.1.1.10"/>
    </reaction>
</comment>
<feature type="binding site" evidence="8">
    <location>
        <position position="147"/>
    </location>
    <ligand>
        <name>Zn(2+)</name>
        <dbReference type="ChEBI" id="CHEBI:29105"/>
    </ligand>
</feature>
<dbReference type="Pfam" id="PF09334">
    <property type="entry name" value="tRNA-synt_1g"/>
    <property type="match status" value="1"/>
</dbReference>
<accession>A0A7D6BGZ3</accession>
<dbReference type="CDD" id="cd00814">
    <property type="entry name" value="MetRS_core"/>
    <property type="match status" value="1"/>
</dbReference>
<dbReference type="Gene3D" id="3.40.50.620">
    <property type="entry name" value="HUPs"/>
    <property type="match status" value="1"/>
</dbReference>
<gene>
    <name evidence="8" type="primary">metG</name>
    <name evidence="11" type="ORF">Sv326_0740</name>
</gene>
<feature type="short sequence motif" description="'HIGH' region" evidence="8">
    <location>
        <begin position="15"/>
        <end position="25"/>
    </location>
</feature>
<evidence type="ECO:0000313" key="11">
    <source>
        <dbReference type="EMBL" id="QLJ52915.1"/>
    </source>
</evidence>